<dbReference type="InterPro" id="IPR002347">
    <property type="entry name" value="SDR_fam"/>
</dbReference>
<proteinExistence type="inferred from homology"/>
<protein>
    <recommendedName>
        <fullName evidence="6">Short-chain dehydrogenase</fullName>
    </recommendedName>
</protein>
<reference evidence="4 5" key="1">
    <citation type="submission" date="2016-05" db="EMBL/GenBank/DDBJ databases">
        <title>Niabella ginsenosidivorans BS26 whole genome sequencing.</title>
        <authorList>
            <person name="Im W.T."/>
            <person name="Siddiqi M.Z."/>
        </authorList>
    </citation>
    <scope>NUCLEOTIDE SEQUENCE [LARGE SCALE GENOMIC DNA]</scope>
    <source>
        <strain evidence="4 5">BS26</strain>
    </source>
</reference>
<sequence length="330" mass="36446">MLFFAYSLSTGCMTHRLSRSKQRRVDNQVWVITGASGGLGRGIAVEAAKYKARVVLAARSREDLEAVATQIRSYGGEAWVAPTDISDTTAVRQLRAGTVARWKKIDVWVNNAGVTAIGCLWDVPLKDHSRIIDVNLKGTLYCSYEAIQQFRLQGYGKLINIASAESVLPTPYQAAYVAAKAGIKNMDIGLRQELRLAGLQKIQVLSIDPWALNTPIWDHAASYSGHAPRMGLLDRVPKVVNVVLQAAVSSRSRDIAVGWKTKVAYAVHQLFPALAHRISANIVYKYQMKEAPAMPPSPGNLFQSLPPTQVETDIRERMKKEKAQKIPGRR</sequence>
<dbReference type="STRING" id="1176587.A8C56_07800"/>
<dbReference type="Proteomes" id="UP000077667">
    <property type="component" value="Chromosome"/>
</dbReference>
<dbReference type="GO" id="GO:0016020">
    <property type="term" value="C:membrane"/>
    <property type="evidence" value="ECO:0007669"/>
    <property type="project" value="TreeGrafter"/>
</dbReference>
<keyword evidence="2" id="KW-0560">Oxidoreductase</keyword>
<dbReference type="PRINTS" id="PR00080">
    <property type="entry name" value="SDRFAMILY"/>
</dbReference>
<dbReference type="AlphaFoldDB" id="A0A1A9I0P3"/>
<dbReference type="PRINTS" id="PR00081">
    <property type="entry name" value="GDHRDH"/>
</dbReference>
<name>A0A1A9I0P3_9BACT</name>
<keyword evidence="5" id="KW-1185">Reference proteome</keyword>
<accession>A0A1A9I0P3</accession>
<evidence type="ECO:0000313" key="4">
    <source>
        <dbReference type="EMBL" id="ANH80895.1"/>
    </source>
</evidence>
<gene>
    <name evidence="4" type="ORF">A8C56_07800</name>
</gene>
<evidence type="ECO:0000256" key="2">
    <source>
        <dbReference type="ARBA" id="ARBA00023002"/>
    </source>
</evidence>
<dbReference type="InterPro" id="IPR036291">
    <property type="entry name" value="NAD(P)-bd_dom_sf"/>
</dbReference>
<evidence type="ECO:0000256" key="3">
    <source>
        <dbReference type="RuleBase" id="RU000363"/>
    </source>
</evidence>
<dbReference type="GO" id="GO:0016491">
    <property type="term" value="F:oxidoreductase activity"/>
    <property type="evidence" value="ECO:0007669"/>
    <property type="project" value="UniProtKB-KW"/>
</dbReference>
<evidence type="ECO:0000313" key="5">
    <source>
        <dbReference type="Proteomes" id="UP000077667"/>
    </source>
</evidence>
<evidence type="ECO:0008006" key="6">
    <source>
        <dbReference type="Google" id="ProtNLM"/>
    </source>
</evidence>
<dbReference type="SUPFAM" id="SSF51735">
    <property type="entry name" value="NAD(P)-binding Rossmann-fold domains"/>
    <property type="match status" value="1"/>
</dbReference>
<dbReference type="KEGG" id="nia:A8C56_07800"/>
<dbReference type="Gene3D" id="3.40.50.720">
    <property type="entry name" value="NAD(P)-binding Rossmann-like Domain"/>
    <property type="match status" value="1"/>
</dbReference>
<organism evidence="4 5">
    <name type="scientific">Niabella ginsenosidivorans</name>
    <dbReference type="NCBI Taxonomy" id="1176587"/>
    <lineage>
        <taxon>Bacteria</taxon>
        <taxon>Pseudomonadati</taxon>
        <taxon>Bacteroidota</taxon>
        <taxon>Chitinophagia</taxon>
        <taxon>Chitinophagales</taxon>
        <taxon>Chitinophagaceae</taxon>
        <taxon>Niabella</taxon>
    </lineage>
</organism>
<dbReference type="PANTHER" id="PTHR44196:SF1">
    <property type="entry name" value="DEHYDROGENASE_REDUCTASE SDR FAMILY MEMBER 7B"/>
    <property type="match status" value="1"/>
</dbReference>
<dbReference type="PANTHER" id="PTHR44196">
    <property type="entry name" value="DEHYDROGENASE/REDUCTASE SDR FAMILY MEMBER 7B"/>
    <property type="match status" value="1"/>
</dbReference>
<dbReference type="Pfam" id="PF00106">
    <property type="entry name" value="adh_short"/>
    <property type="match status" value="1"/>
</dbReference>
<dbReference type="EMBL" id="CP015772">
    <property type="protein sequence ID" value="ANH80895.1"/>
    <property type="molecule type" value="Genomic_DNA"/>
</dbReference>
<comment type="similarity">
    <text evidence="1 3">Belongs to the short-chain dehydrogenases/reductases (SDR) family.</text>
</comment>
<evidence type="ECO:0000256" key="1">
    <source>
        <dbReference type="ARBA" id="ARBA00006484"/>
    </source>
</evidence>